<dbReference type="GO" id="GO:0016874">
    <property type="term" value="F:ligase activity"/>
    <property type="evidence" value="ECO:0007669"/>
    <property type="project" value="UniProtKB-KW"/>
</dbReference>
<keyword evidence="2 5" id="KW-0812">Transmembrane</keyword>
<feature type="domain" description="O-antigen ligase-related" evidence="6">
    <location>
        <begin position="204"/>
        <end position="346"/>
    </location>
</feature>
<evidence type="ECO:0000256" key="5">
    <source>
        <dbReference type="SAM" id="Phobius"/>
    </source>
</evidence>
<keyword evidence="4 5" id="KW-0472">Membrane</keyword>
<dbReference type="OrthoDB" id="834927at2"/>
<feature type="transmembrane region" description="Helical" evidence="5">
    <location>
        <begin position="33"/>
        <end position="52"/>
    </location>
</feature>
<dbReference type="EMBL" id="FQUX01000010">
    <property type="protein sequence ID" value="SHF98753.1"/>
    <property type="molecule type" value="Genomic_DNA"/>
</dbReference>
<dbReference type="Proteomes" id="UP000184406">
    <property type="component" value="Unassembled WGS sequence"/>
</dbReference>
<feature type="transmembrane region" description="Helical" evidence="5">
    <location>
        <begin position="7"/>
        <end position="27"/>
    </location>
</feature>
<dbReference type="RefSeq" id="WP_072864988.1">
    <property type="nucleotide sequence ID" value="NZ_FQUX01000010.1"/>
</dbReference>
<feature type="transmembrane region" description="Helical" evidence="5">
    <location>
        <begin position="202"/>
        <end position="233"/>
    </location>
</feature>
<name>A0A1M5G4V0_9FLAO</name>
<keyword evidence="3 5" id="KW-1133">Transmembrane helix</keyword>
<evidence type="ECO:0000256" key="4">
    <source>
        <dbReference type="ARBA" id="ARBA00023136"/>
    </source>
</evidence>
<evidence type="ECO:0000313" key="7">
    <source>
        <dbReference type="EMBL" id="SHF98753.1"/>
    </source>
</evidence>
<evidence type="ECO:0000256" key="3">
    <source>
        <dbReference type="ARBA" id="ARBA00022989"/>
    </source>
</evidence>
<feature type="transmembrane region" description="Helical" evidence="5">
    <location>
        <begin position="331"/>
        <end position="350"/>
    </location>
</feature>
<feature type="transmembrane region" description="Helical" evidence="5">
    <location>
        <begin position="239"/>
        <end position="258"/>
    </location>
</feature>
<evidence type="ECO:0000256" key="2">
    <source>
        <dbReference type="ARBA" id="ARBA00022692"/>
    </source>
</evidence>
<reference evidence="8" key="1">
    <citation type="submission" date="2016-11" db="EMBL/GenBank/DDBJ databases">
        <authorList>
            <person name="Varghese N."/>
            <person name="Submissions S."/>
        </authorList>
    </citation>
    <scope>NUCLEOTIDE SEQUENCE [LARGE SCALE GENOMIC DNA]</scope>
    <source>
        <strain evidence="8">DSM 17539</strain>
    </source>
</reference>
<comment type="subcellular location">
    <subcellularLocation>
        <location evidence="1">Membrane</location>
        <topology evidence="1">Multi-pass membrane protein</topology>
    </subcellularLocation>
</comment>
<proteinExistence type="predicted"/>
<dbReference type="InterPro" id="IPR007016">
    <property type="entry name" value="O-antigen_ligase-rel_domated"/>
</dbReference>
<organism evidence="7 8">
    <name type="scientific">Arenibacter palladensis</name>
    <dbReference type="NCBI Taxonomy" id="237373"/>
    <lineage>
        <taxon>Bacteria</taxon>
        <taxon>Pseudomonadati</taxon>
        <taxon>Bacteroidota</taxon>
        <taxon>Flavobacteriia</taxon>
        <taxon>Flavobacteriales</taxon>
        <taxon>Flavobacteriaceae</taxon>
        <taxon>Arenibacter</taxon>
    </lineage>
</organism>
<dbReference type="AlphaFoldDB" id="A0A1M5G4V0"/>
<evidence type="ECO:0000256" key="1">
    <source>
        <dbReference type="ARBA" id="ARBA00004141"/>
    </source>
</evidence>
<feature type="transmembrane region" description="Helical" evidence="5">
    <location>
        <begin position="84"/>
        <end position="104"/>
    </location>
</feature>
<keyword evidence="7" id="KW-0436">Ligase</keyword>
<dbReference type="Pfam" id="PF04932">
    <property type="entry name" value="Wzy_C"/>
    <property type="match status" value="1"/>
</dbReference>
<feature type="transmembrane region" description="Helical" evidence="5">
    <location>
        <begin position="59"/>
        <end position="78"/>
    </location>
</feature>
<dbReference type="GO" id="GO:0016020">
    <property type="term" value="C:membrane"/>
    <property type="evidence" value="ECO:0007669"/>
    <property type="project" value="UniProtKB-SubCell"/>
</dbReference>
<sequence length="400" mass="46256">MKTKLKILTIYLYIFLLVAFSGNPFFSPTDDEFSRFTLATLVLILSLRHFTYFDIKKGLPFYLFLLFFIAIFIFQKLFLGFVSIFGAIGFLLKLTLGYIVIRYIGVNFKLAYFNLIFIISFVSLFGYAWNYFGNDIPAIYIKENTALYSDNSGRNILLFHQLSDGLRNSGMFWEPGAFACYINLVFLFYIGKIRSLVENNKFKVIIILLALLTTYSTTGYIVLFLIGLVTIFIEYSNKNGILVIPILLMFGTIAFITYEKSDFLKEKMNDQFEVALNRDKGEFAPDRISAFLFDIHYIKKHPLIGNGLHSETRYADHPWLKEETLGHGNGFSNFVASMGILSLLFYTVLILKNKRIHSWIFVLGIFTLLQGEPLMNFPLYLSLPFIFIYEKNYSRTINLP</sequence>
<evidence type="ECO:0000313" key="8">
    <source>
        <dbReference type="Proteomes" id="UP000184406"/>
    </source>
</evidence>
<keyword evidence="8" id="KW-1185">Reference proteome</keyword>
<evidence type="ECO:0000259" key="6">
    <source>
        <dbReference type="Pfam" id="PF04932"/>
    </source>
</evidence>
<feature type="transmembrane region" description="Helical" evidence="5">
    <location>
        <begin position="356"/>
        <end position="389"/>
    </location>
</feature>
<protein>
    <submittedName>
        <fullName evidence="7">O-antigen ligase like membrane protein</fullName>
    </submittedName>
</protein>
<feature type="transmembrane region" description="Helical" evidence="5">
    <location>
        <begin position="172"/>
        <end position="190"/>
    </location>
</feature>
<accession>A0A1M5G4V0</accession>
<feature type="transmembrane region" description="Helical" evidence="5">
    <location>
        <begin position="111"/>
        <end position="129"/>
    </location>
</feature>
<gene>
    <name evidence="7" type="ORF">SAMN03080594_110110</name>
</gene>